<dbReference type="EMBL" id="WNYA01000004">
    <property type="protein sequence ID" value="KAG8575275.1"/>
    <property type="molecule type" value="Genomic_DNA"/>
</dbReference>
<dbReference type="Proteomes" id="UP000824782">
    <property type="component" value="Unassembled WGS sequence"/>
</dbReference>
<dbReference type="AlphaFoldDB" id="A0AAV7BRD5"/>
<proteinExistence type="predicted"/>
<organism evidence="1 2">
    <name type="scientific">Engystomops pustulosus</name>
    <name type="common">Tungara frog</name>
    <name type="synonym">Physalaemus pustulosus</name>
    <dbReference type="NCBI Taxonomy" id="76066"/>
    <lineage>
        <taxon>Eukaryota</taxon>
        <taxon>Metazoa</taxon>
        <taxon>Chordata</taxon>
        <taxon>Craniata</taxon>
        <taxon>Vertebrata</taxon>
        <taxon>Euteleostomi</taxon>
        <taxon>Amphibia</taxon>
        <taxon>Batrachia</taxon>
        <taxon>Anura</taxon>
        <taxon>Neobatrachia</taxon>
        <taxon>Hyloidea</taxon>
        <taxon>Leptodactylidae</taxon>
        <taxon>Leiuperinae</taxon>
        <taxon>Engystomops</taxon>
    </lineage>
</organism>
<evidence type="ECO:0000313" key="2">
    <source>
        <dbReference type="Proteomes" id="UP000824782"/>
    </source>
</evidence>
<keyword evidence="2" id="KW-1185">Reference proteome</keyword>
<name>A0AAV7BRD5_ENGPU</name>
<evidence type="ECO:0000313" key="1">
    <source>
        <dbReference type="EMBL" id="KAG8575275.1"/>
    </source>
</evidence>
<comment type="caution">
    <text evidence="1">The sequence shown here is derived from an EMBL/GenBank/DDBJ whole genome shotgun (WGS) entry which is preliminary data.</text>
</comment>
<sequence length="95" mass="10547">MALDYIVKLCLVTSKSPSTAPFPHPNHIISMQGQNIHWHPIRHACKKLINMGRHATSDKAHSTLSHIGTHRHTHTHTNKPALSGGDIEKKALLLI</sequence>
<protein>
    <submittedName>
        <fullName evidence="1">Uncharacterized protein</fullName>
    </submittedName>
</protein>
<reference evidence="1" key="1">
    <citation type="thesis" date="2020" institute="ProQuest LLC" country="789 East Eisenhower Parkway, Ann Arbor, MI, USA">
        <title>Comparative Genomics and Chromosome Evolution.</title>
        <authorList>
            <person name="Mudd A.B."/>
        </authorList>
    </citation>
    <scope>NUCLEOTIDE SEQUENCE</scope>
    <source>
        <strain evidence="1">237g6f4</strain>
        <tissue evidence="1">Blood</tissue>
    </source>
</reference>
<accession>A0AAV7BRD5</accession>
<gene>
    <name evidence="1" type="ORF">GDO81_009501</name>
</gene>